<sequence length="52" mass="6014">MDMVLIMIVVNDGCFLIVRLMCAKIMPGNETTKYSDKEKLNIFFLPIYITNI</sequence>
<accession>A0A139L563</accession>
<evidence type="ECO:0000313" key="1">
    <source>
        <dbReference type="EMBL" id="KXT46578.1"/>
    </source>
</evidence>
<dbReference type="AlphaFoldDB" id="A0A139L563"/>
<evidence type="ECO:0000313" key="2">
    <source>
        <dbReference type="Proteomes" id="UP000070319"/>
    </source>
</evidence>
<proteinExistence type="predicted"/>
<dbReference type="EMBL" id="LTDF01000121">
    <property type="protein sequence ID" value="KXT46578.1"/>
    <property type="molecule type" value="Genomic_DNA"/>
</dbReference>
<reference evidence="1 2" key="1">
    <citation type="submission" date="2016-02" db="EMBL/GenBank/DDBJ databases">
        <authorList>
            <person name="Wen L."/>
            <person name="He K."/>
            <person name="Yang H."/>
        </authorList>
    </citation>
    <scope>NUCLEOTIDE SEQUENCE [LARGE SCALE GENOMIC DNA]</scope>
    <source>
        <strain evidence="1 2">KLE1704</strain>
    </source>
</reference>
<gene>
    <name evidence="1" type="ORF">HMPREF2531_03101</name>
</gene>
<comment type="caution">
    <text evidence="1">The sequence shown here is derived from an EMBL/GenBank/DDBJ whole genome shotgun (WGS) entry which is preliminary data.</text>
</comment>
<dbReference type="PATRIC" id="fig|329854.7.peg.3164"/>
<name>A0A139L563_9BACE</name>
<organism evidence="1">
    <name type="scientific">Bacteroides intestinalis</name>
    <dbReference type="NCBI Taxonomy" id="329854"/>
    <lineage>
        <taxon>Bacteria</taxon>
        <taxon>Pseudomonadati</taxon>
        <taxon>Bacteroidota</taxon>
        <taxon>Bacteroidia</taxon>
        <taxon>Bacteroidales</taxon>
        <taxon>Bacteroidaceae</taxon>
        <taxon>Bacteroides</taxon>
    </lineage>
</organism>
<protein>
    <submittedName>
        <fullName evidence="1">Uncharacterized protein</fullName>
    </submittedName>
</protein>
<dbReference type="Proteomes" id="UP000070319">
    <property type="component" value="Unassembled WGS sequence"/>
</dbReference>